<dbReference type="AlphaFoldDB" id="A0A1I4VHN4"/>
<dbReference type="STRING" id="578942.SAMN05216289_102101"/>
<dbReference type="InterPro" id="IPR036291">
    <property type="entry name" value="NAD(P)-bd_dom_sf"/>
</dbReference>
<dbReference type="Gene3D" id="3.40.50.720">
    <property type="entry name" value="NAD(P)-binding Rossmann-like Domain"/>
    <property type="match status" value="1"/>
</dbReference>
<dbReference type="InterPro" id="IPR002347">
    <property type="entry name" value="SDR_fam"/>
</dbReference>
<gene>
    <name evidence="1" type="ORF">SAMN05216289_102101</name>
</gene>
<keyword evidence="2" id="KW-1185">Reference proteome</keyword>
<dbReference type="EMBL" id="FOVF01000002">
    <property type="protein sequence ID" value="SFN00711.1"/>
    <property type="molecule type" value="Genomic_DNA"/>
</dbReference>
<evidence type="ECO:0000313" key="2">
    <source>
        <dbReference type="Proteomes" id="UP000198575"/>
    </source>
</evidence>
<dbReference type="RefSeq" id="WP_245778765.1">
    <property type="nucleotide sequence ID" value="NZ_FOVF01000002.1"/>
</dbReference>
<dbReference type="Pfam" id="PF13561">
    <property type="entry name" value="adh_short_C2"/>
    <property type="match status" value="1"/>
</dbReference>
<dbReference type="SUPFAM" id="SSF51735">
    <property type="entry name" value="NAD(P)-binding Rossmann-fold domains"/>
    <property type="match status" value="1"/>
</dbReference>
<reference evidence="1 2" key="1">
    <citation type="submission" date="2016-10" db="EMBL/GenBank/DDBJ databases">
        <authorList>
            <person name="de Groot N.N."/>
        </authorList>
    </citation>
    <scope>NUCLEOTIDE SEQUENCE [LARGE SCALE GENOMIC DNA]</scope>
    <source>
        <strain evidence="1 2">CGMCC 1.7659</strain>
    </source>
</reference>
<evidence type="ECO:0000313" key="1">
    <source>
        <dbReference type="EMBL" id="SFN00711.1"/>
    </source>
</evidence>
<name>A0A1I4VHN4_9GAMM</name>
<dbReference type="Proteomes" id="UP000198575">
    <property type="component" value="Unassembled WGS sequence"/>
</dbReference>
<sequence>MAVAPGAICTELGGGLNVEFEAHLASQTALGRVGEPEDVGRVMAALLSGELAWVNAQTIAVAGGYNI</sequence>
<protein>
    <submittedName>
        <fullName evidence="1">Enoyl-(Acyl carrier protein) reductase</fullName>
    </submittedName>
</protein>
<proteinExistence type="predicted"/>
<organism evidence="1 2">
    <name type="scientific">Dokdonella immobilis</name>
    <dbReference type="NCBI Taxonomy" id="578942"/>
    <lineage>
        <taxon>Bacteria</taxon>
        <taxon>Pseudomonadati</taxon>
        <taxon>Pseudomonadota</taxon>
        <taxon>Gammaproteobacteria</taxon>
        <taxon>Lysobacterales</taxon>
        <taxon>Rhodanobacteraceae</taxon>
        <taxon>Dokdonella</taxon>
    </lineage>
</organism>
<accession>A0A1I4VHN4</accession>